<protein>
    <submittedName>
        <fullName evidence="2">Calcineurin-like phosphoesterase</fullName>
    </submittedName>
</protein>
<evidence type="ECO:0000259" key="1">
    <source>
        <dbReference type="Pfam" id="PF00149"/>
    </source>
</evidence>
<dbReference type="RefSeq" id="WP_092471782.1">
    <property type="nucleotide sequence ID" value="NZ_FOOX01000009.1"/>
</dbReference>
<dbReference type="Gene3D" id="3.60.21.10">
    <property type="match status" value="1"/>
</dbReference>
<dbReference type="InterPro" id="IPR029052">
    <property type="entry name" value="Metallo-depent_PP-like"/>
</dbReference>
<dbReference type="InterPro" id="IPR004843">
    <property type="entry name" value="Calcineurin-like_PHP"/>
</dbReference>
<sequence length="409" mass="46223">MPAVVAISDLHLGEESSALNPLLREAVPPILKDDNAFQNPPQNSTPYELNMLMHNIAWETGGIAEVVLVGDIIDLSLASYSDCLLQAREFFSLLFTGLSPGAVVWVPGNHDHHIWTQVCEDEYIKRPLLNKQLPGEYPRITGPGKGTGAFNSMNFGVQFLLNLLPPFLRGRFWLAYPNYITNCGDQTILFHHGHFFDHKQSWIGTNVIQAQNLSELEMFNSSYLEFIMYGSGQSGRLSEQIENAFEEFRWAFERLGHIFDYITMGKFFKRLFGDVKKGGDRNASLGSGLSSRVAKYLQYIERERELAPEAYPQEFSLVFGHTHRPVYGEQVGNCQVYNAGGWTVDELWPGRDNLRSHVFIAVPDRQFEVRPLVIKRDIYDFCHNLNAALRDAVKINLGAPVGAPEPKND</sequence>
<dbReference type="GO" id="GO:0016787">
    <property type="term" value="F:hydrolase activity"/>
    <property type="evidence" value="ECO:0007669"/>
    <property type="project" value="InterPro"/>
</dbReference>
<proteinExistence type="predicted"/>
<dbReference type="Pfam" id="PF00149">
    <property type="entry name" value="Metallophos"/>
    <property type="match status" value="1"/>
</dbReference>
<dbReference type="SUPFAM" id="SSF56300">
    <property type="entry name" value="Metallo-dependent phosphatases"/>
    <property type="match status" value="1"/>
</dbReference>
<evidence type="ECO:0000313" key="2">
    <source>
        <dbReference type="EMBL" id="SFG75480.1"/>
    </source>
</evidence>
<dbReference type="STRING" id="341036.SAMN05660649_02573"/>
<reference evidence="3" key="1">
    <citation type="submission" date="2016-10" db="EMBL/GenBank/DDBJ databases">
        <authorList>
            <person name="Varghese N."/>
            <person name="Submissions S."/>
        </authorList>
    </citation>
    <scope>NUCLEOTIDE SEQUENCE [LARGE SCALE GENOMIC DNA]</scope>
    <source>
        <strain evidence="3">DSM 17038</strain>
    </source>
</reference>
<keyword evidence="3" id="KW-1185">Reference proteome</keyword>
<feature type="domain" description="Calcineurin-like phosphoesterase" evidence="1">
    <location>
        <begin position="4"/>
        <end position="198"/>
    </location>
</feature>
<accession>A0A1I2UEL2</accession>
<organism evidence="2 3">
    <name type="scientific">Desulfotruncus arcticus DSM 17038</name>
    <dbReference type="NCBI Taxonomy" id="1121424"/>
    <lineage>
        <taxon>Bacteria</taxon>
        <taxon>Bacillati</taxon>
        <taxon>Bacillota</taxon>
        <taxon>Clostridia</taxon>
        <taxon>Eubacteriales</taxon>
        <taxon>Desulfallaceae</taxon>
        <taxon>Desulfotruncus</taxon>
    </lineage>
</organism>
<name>A0A1I2UEL2_9FIRM</name>
<dbReference type="AlphaFoldDB" id="A0A1I2UEL2"/>
<dbReference type="OrthoDB" id="9802481at2"/>
<gene>
    <name evidence="2" type="ORF">SAMN05660649_02573</name>
</gene>
<evidence type="ECO:0000313" key="3">
    <source>
        <dbReference type="Proteomes" id="UP000199337"/>
    </source>
</evidence>
<dbReference type="Proteomes" id="UP000199337">
    <property type="component" value="Unassembled WGS sequence"/>
</dbReference>
<dbReference type="EMBL" id="FOOX01000009">
    <property type="protein sequence ID" value="SFG75480.1"/>
    <property type="molecule type" value="Genomic_DNA"/>
</dbReference>